<gene>
    <name evidence="4" type="ORF">Q8A70_03310</name>
</gene>
<feature type="modified residue" description="4-aspartylphosphate" evidence="2">
    <location>
        <position position="66"/>
    </location>
</feature>
<dbReference type="EMBL" id="JAUYVI010000001">
    <property type="protein sequence ID" value="MDQ7246673.1"/>
    <property type="molecule type" value="Genomic_DNA"/>
</dbReference>
<dbReference type="InterPro" id="IPR050595">
    <property type="entry name" value="Bact_response_regulator"/>
</dbReference>
<evidence type="ECO:0000256" key="1">
    <source>
        <dbReference type="ARBA" id="ARBA00022553"/>
    </source>
</evidence>
<keyword evidence="5" id="KW-1185">Reference proteome</keyword>
<keyword evidence="1 2" id="KW-0597">Phosphoprotein</keyword>
<reference evidence="5" key="1">
    <citation type="submission" date="2023-08" db="EMBL/GenBank/DDBJ databases">
        <title>Rhodospirillaceae gen. nov., a novel taxon isolated from the Yangtze River Yuezi River estuary sludge.</title>
        <authorList>
            <person name="Ruan L."/>
        </authorList>
    </citation>
    <scope>NUCLEOTIDE SEQUENCE [LARGE SCALE GENOMIC DNA]</scope>
    <source>
        <strain evidence="5">R-7</strain>
    </source>
</reference>
<dbReference type="RefSeq" id="WP_379954063.1">
    <property type="nucleotide sequence ID" value="NZ_JAUYVI010000001.1"/>
</dbReference>
<dbReference type="PANTHER" id="PTHR44591:SF21">
    <property type="entry name" value="TWO-COMPONENT RESPONSE REGULATOR"/>
    <property type="match status" value="1"/>
</dbReference>
<dbReference type="InterPro" id="IPR001789">
    <property type="entry name" value="Sig_transdc_resp-reg_receiver"/>
</dbReference>
<evidence type="ECO:0000313" key="4">
    <source>
        <dbReference type="EMBL" id="MDQ7246673.1"/>
    </source>
</evidence>
<dbReference type="SUPFAM" id="SSF52172">
    <property type="entry name" value="CheY-like"/>
    <property type="match status" value="1"/>
</dbReference>
<dbReference type="Pfam" id="PF00072">
    <property type="entry name" value="Response_reg"/>
    <property type="match status" value="1"/>
</dbReference>
<proteinExistence type="predicted"/>
<dbReference type="Proteomes" id="UP001230156">
    <property type="component" value="Unassembled WGS sequence"/>
</dbReference>
<evidence type="ECO:0000259" key="3">
    <source>
        <dbReference type="PROSITE" id="PS50110"/>
    </source>
</evidence>
<organism evidence="4 5">
    <name type="scientific">Dongia sedimenti</name>
    <dbReference type="NCBI Taxonomy" id="3064282"/>
    <lineage>
        <taxon>Bacteria</taxon>
        <taxon>Pseudomonadati</taxon>
        <taxon>Pseudomonadota</taxon>
        <taxon>Alphaproteobacteria</taxon>
        <taxon>Rhodospirillales</taxon>
        <taxon>Dongiaceae</taxon>
        <taxon>Dongia</taxon>
    </lineage>
</organism>
<dbReference type="PANTHER" id="PTHR44591">
    <property type="entry name" value="STRESS RESPONSE REGULATOR PROTEIN 1"/>
    <property type="match status" value="1"/>
</dbReference>
<comment type="caution">
    <text evidence="4">The sequence shown here is derived from an EMBL/GenBank/DDBJ whole genome shotgun (WGS) entry which is preliminary data.</text>
</comment>
<evidence type="ECO:0000256" key="2">
    <source>
        <dbReference type="PROSITE-ProRule" id="PRU00169"/>
    </source>
</evidence>
<dbReference type="InterPro" id="IPR011006">
    <property type="entry name" value="CheY-like_superfamily"/>
</dbReference>
<dbReference type="Gene3D" id="3.40.50.2300">
    <property type="match status" value="1"/>
</dbReference>
<protein>
    <submittedName>
        <fullName evidence="4">Response regulator</fullName>
    </submittedName>
</protein>
<feature type="domain" description="Response regulatory" evidence="3">
    <location>
        <begin position="17"/>
        <end position="131"/>
    </location>
</feature>
<evidence type="ECO:0000313" key="5">
    <source>
        <dbReference type="Proteomes" id="UP001230156"/>
    </source>
</evidence>
<sequence>MKFGGQTSTGGRTAMASILVAEDDQAVRDFVSRALAYYGHSVTSVPDGSAALAALSERRFDLMLTDIVMPGLDGVALAAQATKQDPAMPVLMMTGFASEGQRAQSAAGPVEKVISKPFSLKEICAAVEEALAARRSRVH</sequence>
<dbReference type="SMART" id="SM00448">
    <property type="entry name" value="REC"/>
    <property type="match status" value="1"/>
</dbReference>
<dbReference type="PROSITE" id="PS50110">
    <property type="entry name" value="RESPONSE_REGULATORY"/>
    <property type="match status" value="1"/>
</dbReference>
<accession>A0ABU0YJ30</accession>
<dbReference type="CDD" id="cd00156">
    <property type="entry name" value="REC"/>
    <property type="match status" value="1"/>
</dbReference>
<name>A0ABU0YJ30_9PROT</name>